<name>A0A2M9CJ18_9MICO</name>
<accession>A0A2M9CJ18</accession>
<dbReference type="OrthoDB" id="3268479at2"/>
<dbReference type="InterPro" id="IPR018561">
    <property type="entry name" value="AosR"/>
</dbReference>
<keyword evidence="2" id="KW-1185">Reference proteome</keyword>
<dbReference type="EMBL" id="PGFF01000001">
    <property type="protein sequence ID" value="PJJ71882.1"/>
    <property type="molecule type" value="Genomic_DNA"/>
</dbReference>
<comment type="caution">
    <text evidence="1">The sequence shown here is derived from an EMBL/GenBank/DDBJ whole genome shotgun (WGS) entry which is preliminary data.</text>
</comment>
<protein>
    <submittedName>
        <fullName evidence="1">Uncharacterized protein DUF2017</fullName>
    </submittedName>
</protein>
<gene>
    <name evidence="1" type="ORF">CLV46_1436</name>
</gene>
<dbReference type="Proteomes" id="UP000228758">
    <property type="component" value="Unassembled WGS sequence"/>
</dbReference>
<organism evidence="1 2">
    <name type="scientific">Diaminobutyricimonas aerilata</name>
    <dbReference type="NCBI Taxonomy" id="1162967"/>
    <lineage>
        <taxon>Bacteria</taxon>
        <taxon>Bacillati</taxon>
        <taxon>Actinomycetota</taxon>
        <taxon>Actinomycetes</taxon>
        <taxon>Micrococcales</taxon>
        <taxon>Microbacteriaceae</taxon>
        <taxon>Diaminobutyricimonas</taxon>
    </lineage>
</organism>
<evidence type="ECO:0000313" key="1">
    <source>
        <dbReference type="EMBL" id="PJJ71882.1"/>
    </source>
</evidence>
<sequence length="160" mass="17523">MIGFERMPDGRVAVELAREERDLLAQLVGQLPTVLDGGRDDPAVARLLPDAHRDDAPASEEFRELTGRSLLDGKRADAVRVGAALARVDDTADDGARVELDDGLVLSWLRTLTDLRLVVASRLGIEHDDDPGAPDEGMRMVYDWLGYLQESLLHAIDEPA</sequence>
<evidence type="ECO:0000313" key="2">
    <source>
        <dbReference type="Proteomes" id="UP000228758"/>
    </source>
</evidence>
<reference evidence="1 2" key="1">
    <citation type="submission" date="2017-11" db="EMBL/GenBank/DDBJ databases">
        <title>Genomic Encyclopedia of Archaeal and Bacterial Type Strains, Phase II (KMG-II): From Individual Species to Whole Genera.</title>
        <authorList>
            <person name="Goeker M."/>
        </authorList>
    </citation>
    <scope>NUCLEOTIDE SEQUENCE [LARGE SCALE GENOMIC DNA]</scope>
    <source>
        <strain evidence="1 2">DSM 27393</strain>
    </source>
</reference>
<dbReference type="RefSeq" id="WP_100364139.1">
    <property type="nucleotide sequence ID" value="NZ_PGFF01000001.1"/>
</dbReference>
<proteinExistence type="predicted"/>
<dbReference type="AlphaFoldDB" id="A0A2M9CJ18"/>
<dbReference type="Pfam" id="PF09438">
    <property type="entry name" value="DUF2017"/>
    <property type="match status" value="1"/>
</dbReference>